<dbReference type="PROSITE" id="PS51194">
    <property type="entry name" value="HELICASE_CTER"/>
    <property type="match status" value="1"/>
</dbReference>
<evidence type="ECO:0000256" key="6">
    <source>
        <dbReference type="ARBA" id="ARBA00022840"/>
    </source>
</evidence>
<dbReference type="SUPFAM" id="SSF52540">
    <property type="entry name" value="P-loop containing nucleoside triphosphate hydrolases"/>
    <property type="match status" value="2"/>
</dbReference>
<feature type="region of interest" description="Disordered" evidence="9">
    <location>
        <begin position="847"/>
        <end position="885"/>
    </location>
</feature>
<dbReference type="InterPro" id="IPR014001">
    <property type="entry name" value="Helicase_ATP-bd"/>
</dbReference>
<feature type="domain" description="Helicase C-terminal" evidence="11">
    <location>
        <begin position="617"/>
        <end position="765"/>
    </location>
</feature>
<feature type="compositionally biased region" description="Basic and acidic residues" evidence="9">
    <location>
        <begin position="298"/>
        <end position="310"/>
    </location>
</feature>
<keyword evidence="5" id="KW-0347">Helicase</keyword>
<dbReference type="AlphaFoldDB" id="A0AAN8RD64"/>
<dbReference type="InterPro" id="IPR000330">
    <property type="entry name" value="SNF2_N"/>
</dbReference>
<dbReference type="GO" id="GO:0016887">
    <property type="term" value="F:ATP hydrolysis activity"/>
    <property type="evidence" value="ECO:0007669"/>
    <property type="project" value="InterPro"/>
</dbReference>
<evidence type="ECO:0000313" key="12">
    <source>
        <dbReference type="EMBL" id="KAK6343153.1"/>
    </source>
</evidence>
<dbReference type="Gene3D" id="3.40.50.10810">
    <property type="entry name" value="Tandem AAA-ATPase domain"/>
    <property type="match status" value="2"/>
</dbReference>
<dbReference type="InterPro" id="IPR001650">
    <property type="entry name" value="Helicase_C-like"/>
</dbReference>
<feature type="compositionally biased region" description="Basic and acidic residues" evidence="9">
    <location>
        <begin position="1"/>
        <end position="12"/>
    </location>
</feature>
<dbReference type="EMBL" id="JAVHNR010000005">
    <property type="protein sequence ID" value="KAK6343153.1"/>
    <property type="molecule type" value="Genomic_DNA"/>
</dbReference>
<keyword evidence="6" id="KW-0067">ATP-binding</keyword>
<feature type="region of interest" description="Disordered" evidence="9">
    <location>
        <begin position="1"/>
        <end position="81"/>
    </location>
</feature>
<sequence>MHVERNVKERTRGSSPGLQPPDPKRLKVVSEPTPPASEHGGHTPQPELQPQESLVQQDGRAFQENVQEATQPPEGEPAGIKTPKIQELDETSEALGLQAPSKIFEAEVAGTQLDIKVDLNQVEPIRSQKIVNPNHGTEYNDIEFPGHISEKLFDSQIEGIQFLWREVVQKGEGALLAHTMGMGKTLQVITLLYLISQASRSKDKRVAEQVPSHLRGSLHVLIVAPPGLLPNWKEELVKWVPKSDDQQLLDFYMPSQMRDLKPRIGMFREWEQKGGVLLLGYQMLRDCALESSIRCGQPRERNKVTPENRRTTRTSAKARGARSNDSLAQENDSEKEEDLVLTPEEEEAIKLAAELRRIILEIPNIVVADEAHAVKNEKSGISEALGQINTNSRIALTGSPLANNLNEYYCLTRWVAGDMLGPKGKFKMFFSSPIEAGLYEESSPDQRRIALRRLAVLRHVMSPKMNRCGLSRIKHRLPEKTEFLITVELTDIQRKIYSLFAQNVVQENIIASSSNKTPDKLEIKGFFDHVRCLRTLLNHPKILLEVFKDRADKKAKKEKLEINWANRLSRNMIHEIREEDLLGDAHLKTLLNLFKYAQMFENFDSPINSNRMTCLFKIIQVAEDIGEKILIFSSSIPTLNYIGEHLNSQSIEFYRIDGLTKPIDRQKFIAEFDSGDGANIMIISTRAGGVGLNITAASRVVIFDFDFSPQDEEQAIARAYRFGQTKPVFVYRFKVGGTFEDVIHNKSLFKISLAARVVDHSHPVRLAKQGRAREYFNPPGECEKGDLVQFRQDYTDPMLLSLIESGLVQKIDLQDSYLDKTDQELTEQELKQFQLDLEIYNNNYEELTSSEESECDSLEDFGEVEKDEEQSISQDQEKSEAIPEA</sequence>
<dbReference type="PANTHER" id="PTHR45797:SF1">
    <property type="entry name" value="HELICASE ARIP4"/>
    <property type="match status" value="1"/>
</dbReference>
<dbReference type="GO" id="GO:0005524">
    <property type="term" value="F:ATP binding"/>
    <property type="evidence" value="ECO:0007669"/>
    <property type="project" value="UniProtKB-KW"/>
</dbReference>
<dbReference type="PANTHER" id="PTHR45797">
    <property type="entry name" value="RAD54-LIKE"/>
    <property type="match status" value="1"/>
</dbReference>
<keyword evidence="8" id="KW-0539">Nucleus</keyword>
<feature type="domain" description="Helicase ATP-binding" evidence="10">
    <location>
        <begin position="165"/>
        <end position="418"/>
    </location>
</feature>
<dbReference type="Pfam" id="PF00176">
    <property type="entry name" value="SNF2-rel_dom"/>
    <property type="match status" value="1"/>
</dbReference>
<reference evidence="12 13" key="1">
    <citation type="submission" date="2019-10" db="EMBL/GenBank/DDBJ databases">
        <authorList>
            <person name="Palmer J.M."/>
        </authorList>
    </citation>
    <scope>NUCLEOTIDE SEQUENCE [LARGE SCALE GENOMIC DNA]</scope>
    <source>
        <strain evidence="12 13">TWF718</strain>
    </source>
</reference>
<dbReference type="CDD" id="cd18793">
    <property type="entry name" value="SF2_C_SNF"/>
    <property type="match status" value="1"/>
</dbReference>
<comment type="subcellular location">
    <subcellularLocation>
        <location evidence="1">Nucleus</location>
    </subcellularLocation>
</comment>
<feature type="compositionally biased region" description="Acidic residues" evidence="9">
    <location>
        <begin position="331"/>
        <end position="341"/>
    </location>
</feature>
<evidence type="ECO:0000256" key="4">
    <source>
        <dbReference type="ARBA" id="ARBA00022801"/>
    </source>
</evidence>
<dbReference type="PROSITE" id="PS51192">
    <property type="entry name" value="HELICASE_ATP_BIND_1"/>
    <property type="match status" value="1"/>
</dbReference>
<feature type="compositionally biased region" description="Acidic residues" evidence="9">
    <location>
        <begin position="848"/>
        <end position="870"/>
    </location>
</feature>
<dbReference type="InterPro" id="IPR049730">
    <property type="entry name" value="SNF2/RAD54-like_C"/>
</dbReference>
<organism evidence="12 13">
    <name type="scientific">Orbilia javanica</name>
    <dbReference type="NCBI Taxonomy" id="47235"/>
    <lineage>
        <taxon>Eukaryota</taxon>
        <taxon>Fungi</taxon>
        <taxon>Dikarya</taxon>
        <taxon>Ascomycota</taxon>
        <taxon>Pezizomycotina</taxon>
        <taxon>Orbiliomycetes</taxon>
        <taxon>Orbiliales</taxon>
        <taxon>Orbiliaceae</taxon>
        <taxon>Orbilia</taxon>
    </lineage>
</organism>
<keyword evidence="3" id="KW-0547">Nucleotide-binding</keyword>
<dbReference type="GO" id="GO:0003677">
    <property type="term" value="F:DNA binding"/>
    <property type="evidence" value="ECO:0007669"/>
    <property type="project" value="UniProtKB-KW"/>
</dbReference>
<evidence type="ECO:0000256" key="9">
    <source>
        <dbReference type="SAM" id="MobiDB-lite"/>
    </source>
</evidence>
<dbReference type="InterPro" id="IPR038718">
    <property type="entry name" value="SNF2-like_sf"/>
</dbReference>
<evidence type="ECO:0000259" key="11">
    <source>
        <dbReference type="PROSITE" id="PS51194"/>
    </source>
</evidence>
<feature type="compositionally biased region" description="Polar residues" evidence="9">
    <location>
        <begin position="46"/>
        <end position="56"/>
    </location>
</feature>
<feature type="region of interest" description="Disordered" evidence="9">
    <location>
        <begin position="298"/>
        <end position="341"/>
    </location>
</feature>
<evidence type="ECO:0000256" key="7">
    <source>
        <dbReference type="ARBA" id="ARBA00023125"/>
    </source>
</evidence>
<dbReference type="Pfam" id="PF00271">
    <property type="entry name" value="Helicase_C"/>
    <property type="match status" value="1"/>
</dbReference>
<dbReference type="Proteomes" id="UP001313282">
    <property type="component" value="Unassembled WGS sequence"/>
</dbReference>
<dbReference type="Gene3D" id="3.40.50.300">
    <property type="entry name" value="P-loop containing nucleotide triphosphate hydrolases"/>
    <property type="match status" value="1"/>
</dbReference>
<evidence type="ECO:0000256" key="5">
    <source>
        <dbReference type="ARBA" id="ARBA00022806"/>
    </source>
</evidence>
<keyword evidence="7" id="KW-0238">DNA-binding</keyword>
<evidence type="ECO:0000313" key="13">
    <source>
        <dbReference type="Proteomes" id="UP001313282"/>
    </source>
</evidence>
<comment type="caution">
    <text evidence="12">The sequence shown here is derived from an EMBL/GenBank/DDBJ whole genome shotgun (WGS) entry which is preliminary data.</text>
</comment>
<feature type="compositionally biased region" description="Basic and acidic residues" evidence="9">
    <location>
        <begin position="875"/>
        <end position="885"/>
    </location>
</feature>
<dbReference type="GO" id="GO:0004386">
    <property type="term" value="F:helicase activity"/>
    <property type="evidence" value="ECO:0007669"/>
    <property type="project" value="UniProtKB-KW"/>
</dbReference>
<dbReference type="InterPro" id="IPR044574">
    <property type="entry name" value="ARIP4-like"/>
</dbReference>
<keyword evidence="4" id="KW-0378">Hydrolase</keyword>
<proteinExistence type="inferred from homology"/>
<accession>A0AAN8RD64</accession>
<dbReference type="InterPro" id="IPR027417">
    <property type="entry name" value="P-loop_NTPase"/>
</dbReference>
<evidence type="ECO:0000256" key="1">
    <source>
        <dbReference type="ARBA" id="ARBA00004123"/>
    </source>
</evidence>
<protein>
    <submittedName>
        <fullName evidence="12">Uncharacterized protein</fullName>
    </submittedName>
</protein>
<dbReference type="SMART" id="SM00490">
    <property type="entry name" value="HELICc"/>
    <property type="match status" value="1"/>
</dbReference>
<comment type="similarity">
    <text evidence="2">Belongs to the SNF2/RAD54 helicase family.</text>
</comment>
<dbReference type="GO" id="GO:0005634">
    <property type="term" value="C:nucleus"/>
    <property type="evidence" value="ECO:0007669"/>
    <property type="project" value="UniProtKB-SubCell"/>
</dbReference>
<evidence type="ECO:0000256" key="8">
    <source>
        <dbReference type="ARBA" id="ARBA00023242"/>
    </source>
</evidence>
<evidence type="ECO:0000259" key="10">
    <source>
        <dbReference type="PROSITE" id="PS51192"/>
    </source>
</evidence>
<evidence type="ECO:0000256" key="2">
    <source>
        <dbReference type="ARBA" id="ARBA00007025"/>
    </source>
</evidence>
<dbReference type="SMART" id="SM00487">
    <property type="entry name" value="DEXDc"/>
    <property type="match status" value="1"/>
</dbReference>
<name>A0AAN8RD64_9PEZI</name>
<evidence type="ECO:0000256" key="3">
    <source>
        <dbReference type="ARBA" id="ARBA00022741"/>
    </source>
</evidence>
<gene>
    <name evidence="12" type="ORF">TWF718_008526</name>
</gene>
<keyword evidence="13" id="KW-1185">Reference proteome</keyword>